<gene>
    <name evidence="1" type="ORF">SacN8_10800</name>
</gene>
<evidence type="ECO:0000313" key="1">
    <source>
        <dbReference type="EMBL" id="AGE72106.1"/>
    </source>
</evidence>
<dbReference type="KEGG" id="sacn:SacN8_10800"/>
<proteinExistence type="predicted"/>
<name>M1IYK9_9CREN</name>
<accession>M1IYK9</accession>
<evidence type="ECO:0000313" key="2">
    <source>
        <dbReference type="Proteomes" id="UP000011281"/>
    </source>
</evidence>
<reference evidence="1 2" key="1">
    <citation type="journal article" date="2012" name="ISME J.">
        <title>Genomic evidence of rapid, global-scale gene flow in a Sulfolobus species.</title>
        <authorList>
            <person name="Mao D."/>
            <person name="Grogan D."/>
        </authorList>
    </citation>
    <scope>NUCLEOTIDE SEQUENCE [LARGE SCALE GENOMIC DNA]</scope>
    <source>
        <strain evidence="1 2">N8</strain>
    </source>
</reference>
<organism evidence="2">
    <name type="scientific">Sulfolobus acidocaldarius N8</name>
    <dbReference type="NCBI Taxonomy" id="1028566"/>
    <lineage>
        <taxon>Archaea</taxon>
        <taxon>Thermoproteota</taxon>
        <taxon>Thermoprotei</taxon>
        <taxon>Sulfolobales</taxon>
        <taxon>Sulfolobaceae</taxon>
        <taxon>Sulfolobus</taxon>
    </lineage>
</organism>
<protein>
    <submittedName>
        <fullName evidence="1">Uncharacterized protein</fullName>
    </submittedName>
</protein>
<sequence length="35" mass="4455">MPMFEFDVYRFELDDFRTTWENFELLTYAVEPMRD</sequence>
<dbReference type="Proteomes" id="UP000011281">
    <property type="component" value="Chromosome"/>
</dbReference>
<dbReference type="EMBL" id="CP002817">
    <property type="protein sequence ID" value="AGE72106.1"/>
    <property type="molecule type" value="Genomic_DNA"/>
</dbReference>
<dbReference type="AlphaFoldDB" id="M1IYK9"/>
<dbReference type="HOGENOM" id="CLU_3362623_0_0_2"/>